<feature type="domain" description="BTB" evidence="1">
    <location>
        <begin position="11"/>
        <end position="73"/>
    </location>
</feature>
<dbReference type="STRING" id="599839.J4G7C2"/>
<dbReference type="Pfam" id="PF00651">
    <property type="entry name" value="BTB"/>
    <property type="match status" value="1"/>
</dbReference>
<gene>
    <name evidence="2" type="ORF">FIBRA_04420</name>
</gene>
<dbReference type="EMBL" id="HE797076">
    <property type="protein sequence ID" value="CCM02328.1"/>
    <property type="molecule type" value="Genomic_DNA"/>
</dbReference>
<dbReference type="AlphaFoldDB" id="J4G7C2"/>
<organism evidence="2 3">
    <name type="scientific">Fibroporia radiculosa</name>
    <dbReference type="NCBI Taxonomy" id="599839"/>
    <lineage>
        <taxon>Eukaryota</taxon>
        <taxon>Fungi</taxon>
        <taxon>Dikarya</taxon>
        <taxon>Basidiomycota</taxon>
        <taxon>Agaricomycotina</taxon>
        <taxon>Agaricomycetes</taxon>
        <taxon>Polyporales</taxon>
        <taxon>Fibroporiaceae</taxon>
        <taxon>Fibroporia</taxon>
    </lineage>
</organism>
<dbReference type="Proteomes" id="UP000006352">
    <property type="component" value="Unassembled WGS sequence"/>
</dbReference>
<dbReference type="PANTHER" id="PTHR46672">
    <property type="entry name" value="OS08G0495500 PROTEIN-RELATED"/>
    <property type="match status" value="1"/>
</dbReference>
<dbReference type="SUPFAM" id="SSF54695">
    <property type="entry name" value="POZ domain"/>
    <property type="match status" value="1"/>
</dbReference>
<evidence type="ECO:0000259" key="1">
    <source>
        <dbReference type="PROSITE" id="PS50097"/>
    </source>
</evidence>
<name>J4G7C2_9APHY</name>
<dbReference type="PROSITE" id="PS50097">
    <property type="entry name" value="BTB"/>
    <property type="match status" value="1"/>
</dbReference>
<dbReference type="RefSeq" id="XP_012181611.1">
    <property type="nucleotide sequence ID" value="XM_012326221.1"/>
</dbReference>
<dbReference type="OrthoDB" id="71307at2759"/>
<dbReference type="CDD" id="cd18186">
    <property type="entry name" value="BTB_POZ_ZBTB_KLHL-like"/>
    <property type="match status" value="1"/>
</dbReference>
<evidence type="ECO:0000313" key="3">
    <source>
        <dbReference type="Proteomes" id="UP000006352"/>
    </source>
</evidence>
<dbReference type="GeneID" id="24097239"/>
<keyword evidence="3" id="KW-1185">Reference proteome</keyword>
<dbReference type="Gene3D" id="3.30.710.10">
    <property type="entry name" value="Potassium Channel Kv1.1, Chain A"/>
    <property type="match status" value="1"/>
</dbReference>
<dbReference type="InterPro" id="IPR000210">
    <property type="entry name" value="BTB/POZ_dom"/>
</dbReference>
<dbReference type="InterPro" id="IPR011333">
    <property type="entry name" value="SKP1/BTB/POZ_sf"/>
</dbReference>
<dbReference type="InterPro" id="IPR044714">
    <property type="entry name" value="AtSIBP1-like"/>
</dbReference>
<dbReference type="InParanoid" id="J4G7C2"/>
<sequence length="269" mass="30325">MTSSYFGFTDADLVLRSSDAVDFRAHRCILSAASPFFRHMFTLPQAASPEPEIPVVDVSESQAVLETLLRFVYPMPDPPIRTLDSLSSVLTAAAKYDMIPAIDSLRRLLVAPEFVEAAPTRVYAIASRFELEEEAKIASRYTLGINILDCPLHDDFKFITAYSYHRLLVLHHQRSKAAVELLKISDQVKCMQCNGSSYNSFSAPKWWDDFQRRAREELAVRPTTDVVFSMTFLARSAQAGCTRCAGSILDSYHFLEDLKRKIDELPSTI</sequence>
<protein>
    <recommendedName>
        <fullName evidence="1">BTB domain-containing protein</fullName>
    </recommendedName>
</protein>
<evidence type="ECO:0000313" key="2">
    <source>
        <dbReference type="EMBL" id="CCM02328.1"/>
    </source>
</evidence>
<reference evidence="2 3" key="1">
    <citation type="journal article" date="2012" name="Appl. Environ. Microbiol.">
        <title>Short-read sequencing for genomic analysis of the brown rot fungus Fibroporia radiculosa.</title>
        <authorList>
            <person name="Tang J.D."/>
            <person name="Perkins A.D."/>
            <person name="Sonstegard T.S."/>
            <person name="Schroeder S.G."/>
            <person name="Burgess S.C."/>
            <person name="Diehl S.V."/>
        </authorList>
    </citation>
    <scope>NUCLEOTIDE SEQUENCE [LARGE SCALE GENOMIC DNA]</scope>
    <source>
        <strain evidence="2 3">TFFH 294</strain>
    </source>
</reference>
<proteinExistence type="predicted"/>
<dbReference type="SMART" id="SM00225">
    <property type="entry name" value="BTB"/>
    <property type="match status" value="1"/>
</dbReference>
<dbReference type="HOGENOM" id="CLU_052397_0_2_1"/>
<accession>J4G7C2</accession>